<sequence length="95" mass="10268">MLTQPTLHKRDNTVNTTAAQPAQPTLNATALLQSDRKHTTQAVIIGTAAVVVTFFWFMISGGNILAFLPLVFITVMLALDGKHLAELNHNALTVT</sequence>
<keyword evidence="2" id="KW-0472">Membrane</keyword>
<accession>A0AAV1I3J1</accession>
<keyword evidence="2" id="KW-0812">Transmembrane</keyword>
<evidence type="ECO:0000256" key="2">
    <source>
        <dbReference type="SAM" id="Phobius"/>
    </source>
</evidence>
<name>A0AAV1I3J1_9CHLO</name>
<keyword evidence="4" id="KW-1185">Reference proteome</keyword>
<gene>
    <name evidence="3" type="ORF">CVIRNUC_003659</name>
</gene>
<dbReference type="EMBL" id="CAUYUE010000004">
    <property type="protein sequence ID" value="CAK0769368.1"/>
    <property type="molecule type" value="Genomic_DNA"/>
</dbReference>
<evidence type="ECO:0000256" key="1">
    <source>
        <dbReference type="SAM" id="MobiDB-lite"/>
    </source>
</evidence>
<feature type="region of interest" description="Disordered" evidence="1">
    <location>
        <begin position="1"/>
        <end position="21"/>
    </location>
</feature>
<reference evidence="3 4" key="1">
    <citation type="submission" date="2023-10" db="EMBL/GenBank/DDBJ databases">
        <authorList>
            <person name="Maclean D."/>
            <person name="Macfadyen A."/>
        </authorList>
    </citation>
    <scope>NUCLEOTIDE SEQUENCE [LARGE SCALE GENOMIC DNA]</scope>
</reference>
<evidence type="ECO:0000313" key="3">
    <source>
        <dbReference type="EMBL" id="CAK0769368.1"/>
    </source>
</evidence>
<protein>
    <submittedName>
        <fullName evidence="3">Uncharacterized protein</fullName>
    </submittedName>
</protein>
<feature type="transmembrane region" description="Helical" evidence="2">
    <location>
        <begin position="42"/>
        <end position="58"/>
    </location>
</feature>
<evidence type="ECO:0000313" key="4">
    <source>
        <dbReference type="Proteomes" id="UP001314263"/>
    </source>
</evidence>
<comment type="caution">
    <text evidence="3">The sequence shown here is derived from an EMBL/GenBank/DDBJ whole genome shotgun (WGS) entry which is preliminary data.</text>
</comment>
<organism evidence="3 4">
    <name type="scientific">Coccomyxa viridis</name>
    <dbReference type="NCBI Taxonomy" id="1274662"/>
    <lineage>
        <taxon>Eukaryota</taxon>
        <taxon>Viridiplantae</taxon>
        <taxon>Chlorophyta</taxon>
        <taxon>core chlorophytes</taxon>
        <taxon>Trebouxiophyceae</taxon>
        <taxon>Trebouxiophyceae incertae sedis</taxon>
        <taxon>Coccomyxaceae</taxon>
        <taxon>Coccomyxa</taxon>
    </lineage>
</organism>
<dbReference type="Proteomes" id="UP001314263">
    <property type="component" value="Unassembled WGS sequence"/>
</dbReference>
<dbReference type="AlphaFoldDB" id="A0AAV1I3J1"/>
<proteinExistence type="predicted"/>
<keyword evidence="2" id="KW-1133">Transmembrane helix</keyword>